<protein>
    <submittedName>
        <fullName evidence="2">CoA transferase</fullName>
    </submittedName>
</protein>
<comment type="caution">
    <text evidence="2">The sequence shown here is derived from an EMBL/GenBank/DDBJ whole genome shotgun (WGS) entry which is preliminary data.</text>
</comment>
<dbReference type="InterPro" id="IPR023606">
    <property type="entry name" value="CoA-Trfase_III_dom_1_sf"/>
</dbReference>
<accession>A0ABQ5UUI4</accession>
<organism evidence="2 3">
    <name type="scientific">Maritalea porphyrae</name>
    <dbReference type="NCBI Taxonomy" id="880732"/>
    <lineage>
        <taxon>Bacteria</taxon>
        <taxon>Pseudomonadati</taxon>
        <taxon>Pseudomonadota</taxon>
        <taxon>Alphaproteobacteria</taxon>
        <taxon>Hyphomicrobiales</taxon>
        <taxon>Devosiaceae</taxon>
        <taxon>Maritalea</taxon>
    </lineage>
</organism>
<dbReference type="RefSeq" id="WP_284365292.1">
    <property type="nucleotide sequence ID" value="NZ_BSNI01000002.1"/>
</dbReference>
<dbReference type="EMBL" id="BSNI01000002">
    <property type="protein sequence ID" value="GLQ18385.1"/>
    <property type="molecule type" value="Genomic_DNA"/>
</dbReference>
<dbReference type="InterPro" id="IPR003673">
    <property type="entry name" value="CoA-Trfase_fam_III"/>
</dbReference>
<evidence type="ECO:0000256" key="1">
    <source>
        <dbReference type="ARBA" id="ARBA00022679"/>
    </source>
</evidence>
<dbReference type="GO" id="GO:0016740">
    <property type="term" value="F:transferase activity"/>
    <property type="evidence" value="ECO:0007669"/>
    <property type="project" value="UniProtKB-KW"/>
</dbReference>
<dbReference type="Proteomes" id="UP001161405">
    <property type="component" value="Unassembled WGS sequence"/>
</dbReference>
<sequence length="407" mass="44971">MNLYNANENAMLDGLLVVDFSQFLAGPLAGLKLADMGARVIKIERPEVGDLCRYLYLTDVEVDGANTLFHAINRNKQSYSADLKNSDDLERVRTLCSKADVIIQNFRPGIMQRLGLDYEQIRAINPGVVYASISGYGEQGDWKDLPGQDLLAQAKSGLLWLSGDDGDAPTAMGLAVADQLAGNIAVQGILAALIKSGRTGRGAHIQTSLLEALVDFQFEVLTTHVNDQKKRLPKRSSFNNAHAYLSAPYGVYSTKDGFIALAMMSVVKLGEIISCAALEAFSDETQWFEQRDHIKRILAQHLASEKSEHWMKLFVAHDVWASEVLDWPQLFQSTSFQELDFFQEIDLGKGASMTAMRSPIRVDGEVLKSTKPAPIIGQHNAEIDREFDLTTLNDQSITKGGYDEIVK</sequence>
<dbReference type="Gene3D" id="3.40.50.10540">
    <property type="entry name" value="Crotonobetainyl-coa:carnitine coa-transferase, domain 1"/>
    <property type="match status" value="1"/>
</dbReference>
<dbReference type="InterPro" id="IPR044855">
    <property type="entry name" value="CoA-Trfase_III_dom3_sf"/>
</dbReference>
<dbReference type="PANTHER" id="PTHR48207:SF4">
    <property type="entry name" value="BLL6097 PROTEIN"/>
    <property type="match status" value="1"/>
</dbReference>
<proteinExistence type="predicted"/>
<evidence type="ECO:0000313" key="3">
    <source>
        <dbReference type="Proteomes" id="UP001161405"/>
    </source>
</evidence>
<evidence type="ECO:0000313" key="2">
    <source>
        <dbReference type="EMBL" id="GLQ18385.1"/>
    </source>
</evidence>
<gene>
    <name evidence="2" type="ORF">GCM10007879_26340</name>
</gene>
<dbReference type="Gene3D" id="3.30.1540.10">
    <property type="entry name" value="formyl-coa transferase, domain 3"/>
    <property type="match status" value="1"/>
</dbReference>
<reference evidence="2" key="2">
    <citation type="submission" date="2023-01" db="EMBL/GenBank/DDBJ databases">
        <title>Draft genome sequence of Maritalea porphyrae strain NBRC 107169.</title>
        <authorList>
            <person name="Sun Q."/>
            <person name="Mori K."/>
        </authorList>
    </citation>
    <scope>NUCLEOTIDE SEQUENCE</scope>
    <source>
        <strain evidence="2">NBRC 107169</strain>
    </source>
</reference>
<keyword evidence="1 2" id="KW-0808">Transferase</keyword>
<name>A0ABQ5UUI4_9HYPH</name>
<dbReference type="PANTHER" id="PTHR48207">
    <property type="entry name" value="SUCCINATE--HYDROXYMETHYLGLUTARATE COA-TRANSFERASE"/>
    <property type="match status" value="1"/>
</dbReference>
<dbReference type="SUPFAM" id="SSF89796">
    <property type="entry name" value="CoA-transferase family III (CaiB/BaiF)"/>
    <property type="match status" value="1"/>
</dbReference>
<dbReference type="InterPro" id="IPR050483">
    <property type="entry name" value="CoA-transferase_III_domain"/>
</dbReference>
<keyword evidence="3" id="KW-1185">Reference proteome</keyword>
<reference evidence="2" key="1">
    <citation type="journal article" date="2014" name="Int. J. Syst. Evol. Microbiol.">
        <title>Complete genome of a new Firmicutes species belonging to the dominant human colonic microbiota ('Ruminococcus bicirculans') reveals two chromosomes and a selective capacity to utilize plant glucans.</title>
        <authorList>
            <consortium name="NISC Comparative Sequencing Program"/>
            <person name="Wegmann U."/>
            <person name="Louis P."/>
            <person name="Goesmann A."/>
            <person name="Henrissat B."/>
            <person name="Duncan S.H."/>
            <person name="Flint H.J."/>
        </authorList>
    </citation>
    <scope>NUCLEOTIDE SEQUENCE</scope>
    <source>
        <strain evidence="2">NBRC 107169</strain>
    </source>
</reference>
<dbReference type="Pfam" id="PF02515">
    <property type="entry name" value="CoA_transf_3"/>
    <property type="match status" value="1"/>
</dbReference>